<dbReference type="Ensembl" id="ENSCCRT00015126012.1">
    <property type="protein sequence ID" value="ENSCCRP00015122149.1"/>
    <property type="gene ID" value="ENSCCRG00015047977.1"/>
</dbReference>
<dbReference type="InterPro" id="IPR003599">
    <property type="entry name" value="Ig_sub"/>
</dbReference>
<proteinExistence type="predicted"/>
<dbReference type="PROSITE" id="PS50835">
    <property type="entry name" value="IG_LIKE"/>
    <property type="match status" value="1"/>
</dbReference>
<dbReference type="SUPFAM" id="SSF48726">
    <property type="entry name" value="Immunoglobulin"/>
    <property type="match status" value="1"/>
</dbReference>
<sequence length="386" mass="41159">MKIIWTLTLLMIPGAMTLSLTGHSGGEINITCTYQDRHTGNAKYFCKVLWLKCSDLIKTKEKDKWVNSGRFFLYDDTGAAVFTVIFRNLSEQDSGKYKCGVDKLGIDSYTEVNLNVITAPKTVSVSSPSPSTTTSSSSSITTPPISLNSQPSTSDFTLDSPSVSNGLCLIIVVSVVLPLLIAGLVSCIVTVCMKRQARAKGSDSASKMPEPGTENSKAVPQTLYIYEGIKDTRTAQLPTNPSDSTKTVYATAQLPTNPSGSITTVYSTPQLPTNPSVEWHKQCKNQLTTNPSASCYVYATPGLPTTPSDSTKTVYATPGLPTAPSDSTKTVYATPQLPTTPPDSTKTVYATPGLPTTPSDSTNTVYATPQLPTTPSDSTNTVYANV</sequence>
<evidence type="ECO:0000256" key="4">
    <source>
        <dbReference type="SAM" id="MobiDB-lite"/>
    </source>
</evidence>
<evidence type="ECO:0000256" key="2">
    <source>
        <dbReference type="ARBA" id="ARBA00022692"/>
    </source>
</evidence>
<dbReference type="Pfam" id="PF07686">
    <property type="entry name" value="V-set"/>
    <property type="match status" value="1"/>
</dbReference>
<dbReference type="SMART" id="SM00409">
    <property type="entry name" value="IG"/>
    <property type="match status" value="1"/>
</dbReference>
<accession>A0A8C2BKY3</accession>
<protein>
    <recommendedName>
        <fullName evidence="7">Ig-like domain-containing protein</fullName>
    </recommendedName>
</protein>
<dbReference type="PANTHER" id="PTHR11860:SF118">
    <property type="entry name" value="CMRF35-LIKE MOLECULE 3-RELATED"/>
    <property type="match status" value="1"/>
</dbReference>
<keyword evidence="3 5" id="KW-0472">Membrane</keyword>
<dbReference type="InterPro" id="IPR050671">
    <property type="entry name" value="CD300_family_receptors"/>
</dbReference>
<keyword evidence="5" id="KW-1133">Transmembrane helix</keyword>
<evidence type="ECO:0000313" key="8">
    <source>
        <dbReference type="Ensembl" id="ENSCCRP00015122149.1"/>
    </source>
</evidence>
<evidence type="ECO:0000313" key="9">
    <source>
        <dbReference type="Proteomes" id="UP000694700"/>
    </source>
</evidence>
<dbReference type="Proteomes" id="UP000694700">
    <property type="component" value="Unplaced"/>
</dbReference>
<dbReference type="AlphaFoldDB" id="A0A8C2BKY3"/>
<evidence type="ECO:0000256" key="1">
    <source>
        <dbReference type="ARBA" id="ARBA00004370"/>
    </source>
</evidence>
<comment type="subcellular location">
    <subcellularLocation>
        <location evidence="1">Membrane</location>
    </subcellularLocation>
</comment>
<dbReference type="Gene3D" id="2.60.40.10">
    <property type="entry name" value="Immunoglobulins"/>
    <property type="match status" value="1"/>
</dbReference>
<dbReference type="PANTHER" id="PTHR11860">
    <property type="entry name" value="POLYMERIC-IMMUNOGLOBULIN RECEPTOR"/>
    <property type="match status" value="1"/>
</dbReference>
<organism evidence="8 9">
    <name type="scientific">Cyprinus carpio</name>
    <name type="common">Common carp</name>
    <dbReference type="NCBI Taxonomy" id="7962"/>
    <lineage>
        <taxon>Eukaryota</taxon>
        <taxon>Metazoa</taxon>
        <taxon>Chordata</taxon>
        <taxon>Craniata</taxon>
        <taxon>Vertebrata</taxon>
        <taxon>Euteleostomi</taxon>
        <taxon>Actinopterygii</taxon>
        <taxon>Neopterygii</taxon>
        <taxon>Teleostei</taxon>
        <taxon>Ostariophysi</taxon>
        <taxon>Cypriniformes</taxon>
        <taxon>Cyprinidae</taxon>
        <taxon>Cyprininae</taxon>
        <taxon>Cyprinus</taxon>
    </lineage>
</organism>
<dbReference type="GO" id="GO:0004888">
    <property type="term" value="F:transmembrane signaling receptor activity"/>
    <property type="evidence" value="ECO:0007669"/>
    <property type="project" value="TreeGrafter"/>
</dbReference>
<dbReference type="CDD" id="cd05716">
    <property type="entry name" value="IgV_pIgR_like"/>
    <property type="match status" value="1"/>
</dbReference>
<feature type="signal peptide" evidence="6">
    <location>
        <begin position="1"/>
        <end position="17"/>
    </location>
</feature>
<dbReference type="GO" id="GO:0005886">
    <property type="term" value="C:plasma membrane"/>
    <property type="evidence" value="ECO:0007669"/>
    <property type="project" value="TreeGrafter"/>
</dbReference>
<dbReference type="InterPro" id="IPR007110">
    <property type="entry name" value="Ig-like_dom"/>
</dbReference>
<evidence type="ECO:0000256" key="5">
    <source>
        <dbReference type="SAM" id="Phobius"/>
    </source>
</evidence>
<evidence type="ECO:0000256" key="3">
    <source>
        <dbReference type="ARBA" id="ARBA00023136"/>
    </source>
</evidence>
<keyword evidence="6" id="KW-0732">Signal</keyword>
<evidence type="ECO:0000256" key="6">
    <source>
        <dbReference type="SAM" id="SignalP"/>
    </source>
</evidence>
<reference evidence="8" key="1">
    <citation type="submission" date="2025-08" db="UniProtKB">
        <authorList>
            <consortium name="Ensembl"/>
        </authorList>
    </citation>
    <scope>IDENTIFICATION</scope>
</reference>
<feature type="domain" description="Ig-like" evidence="7">
    <location>
        <begin position="13"/>
        <end position="124"/>
    </location>
</feature>
<feature type="transmembrane region" description="Helical" evidence="5">
    <location>
        <begin position="169"/>
        <end position="192"/>
    </location>
</feature>
<feature type="region of interest" description="Disordered" evidence="4">
    <location>
        <begin position="123"/>
        <end position="146"/>
    </location>
</feature>
<name>A0A8C2BKY3_CYPCA</name>
<evidence type="ECO:0000259" key="7">
    <source>
        <dbReference type="PROSITE" id="PS50835"/>
    </source>
</evidence>
<keyword evidence="2 5" id="KW-0812">Transmembrane</keyword>
<feature type="chain" id="PRO_5034622890" description="Ig-like domain-containing protein" evidence="6">
    <location>
        <begin position="18"/>
        <end position="386"/>
    </location>
</feature>
<dbReference type="InterPro" id="IPR036179">
    <property type="entry name" value="Ig-like_dom_sf"/>
</dbReference>
<dbReference type="InterPro" id="IPR013106">
    <property type="entry name" value="Ig_V-set"/>
</dbReference>
<dbReference type="InterPro" id="IPR013783">
    <property type="entry name" value="Ig-like_fold"/>
</dbReference>